<sequence length="269" mass="30083">MMKLIAIDLDGTLLNSDGNISKRNIQALHDAHQQGVKIVLCTGRPYLLMKDFVEEIGLNSTEDFIITFNGGLVQKAANGEVIKQHTLSQTDMQKWYNVTKDLALPFNIIDAEHVYEPPFYPENHPSIYFNNRKKTIAKTQDFATFSKDHQFNKFVVCCEPKYLDEQILKLPSELVSQYSVFKSQTNLLEIVAPGVTKGNTLKELADYLKIEPSEVMAIGDQENDLSMIEFAGVGVAMGNAVPQVTAKADHITADNNHDGVAEAIYQFIK</sequence>
<dbReference type="GO" id="GO:0016791">
    <property type="term" value="F:phosphatase activity"/>
    <property type="evidence" value="ECO:0007669"/>
    <property type="project" value="TreeGrafter"/>
</dbReference>
<dbReference type="RefSeq" id="WP_078755382.1">
    <property type="nucleotide sequence ID" value="NZ_FUWO01000003.1"/>
</dbReference>
<dbReference type="AlphaFoldDB" id="A0A1T4K3L8"/>
<dbReference type="GO" id="GO:0005829">
    <property type="term" value="C:cytosol"/>
    <property type="evidence" value="ECO:0007669"/>
    <property type="project" value="TreeGrafter"/>
</dbReference>
<accession>A0A1T4K3L8</accession>
<evidence type="ECO:0008006" key="3">
    <source>
        <dbReference type="Google" id="ProtNLM"/>
    </source>
</evidence>
<protein>
    <recommendedName>
        <fullName evidence="3">Haloacid dehalogenase-like hydrolase</fullName>
    </recommendedName>
</protein>
<dbReference type="GO" id="GO:0000287">
    <property type="term" value="F:magnesium ion binding"/>
    <property type="evidence" value="ECO:0007669"/>
    <property type="project" value="TreeGrafter"/>
</dbReference>
<dbReference type="InterPro" id="IPR006379">
    <property type="entry name" value="HAD-SF_hydro_IIB"/>
</dbReference>
<organism evidence="1 2">
    <name type="scientific">Globicatella sulfidifaciens DSM 15739</name>
    <dbReference type="NCBI Taxonomy" id="1121925"/>
    <lineage>
        <taxon>Bacteria</taxon>
        <taxon>Bacillati</taxon>
        <taxon>Bacillota</taxon>
        <taxon>Bacilli</taxon>
        <taxon>Lactobacillales</taxon>
        <taxon>Aerococcaceae</taxon>
        <taxon>Globicatella</taxon>
    </lineage>
</organism>
<name>A0A1T4K3L8_9LACT</name>
<dbReference type="InterPro" id="IPR036412">
    <property type="entry name" value="HAD-like_sf"/>
</dbReference>
<dbReference type="SUPFAM" id="SSF56784">
    <property type="entry name" value="HAD-like"/>
    <property type="match status" value="1"/>
</dbReference>
<keyword evidence="2" id="KW-1185">Reference proteome</keyword>
<dbReference type="NCBIfam" id="TIGR01484">
    <property type="entry name" value="HAD-SF-IIB"/>
    <property type="match status" value="1"/>
</dbReference>
<dbReference type="Proteomes" id="UP000189941">
    <property type="component" value="Unassembled WGS sequence"/>
</dbReference>
<dbReference type="InterPro" id="IPR000150">
    <property type="entry name" value="Cof"/>
</dbReference>
<dbReference type="STRING" id="1121925.SAMN02746011_00557"/>
<dbReference type="Pfam" id="PF08282">
    <property type="entry name" value="Hydrolase_3"/>
    <property type="match status" value="1"/>
</dbReference>
<dbReference type="SFLD" id="SFLDG01144">
    <property type="entry name" value="C2.B.4:_PGP_Like"/>
    <property type="match status" value="1"/>
</dbReference>
<dbReference type="PANTHER" id="PTHR10000">
    <property type="entry name" value="PHOSPHOSERINE PHOSPHATASE"/>
    <property type="match status" value="1"/>
</dbReference>
<dbReference type="OrthoDB" id="9790031at2"/>
<dbReference type="Gene3D" id="3.30.1240.10">
    <property type="match status" value="1"/>
</dbReference>
<proteinExistence type="predicted"/>
<evidence type="ECO:0000313" key="2">
    <source>
        <dbReference type="Proteomes" id="UP000189941"/>
    </source>
</evidence>
<reference evidence="2" key="1">
    <citation type="submission" date="2017-02" db="EMBL/GenBank/DDBJ databases">
        <authorList>
            <person name="Varghese N."/>
            <person name="Submissions S."/>
        </authorList>
    </citation>
    <scope>NUCLEOTIDE SEQUENCE [LARGE SCALE GENOMIC DNA]</scope>
    <source>
        <strain evidence="2">DSM 15739</strain>
    </source>
</reference>
<dbReference type="PANTHER" id="PTHR10000:SF8">
    <property type="entry name" value="HAD SUPERFAMILY HYDROLASE-LIKE, TYPE 3"/>
    <property type="match status" value="1"/>
</dbReference>
<dbReference type="SFLD" id="SFLDS00003">
    <property type="entry name" value="Haloacid_Dehalogenase"/>
    <property type="match status" value="1"/>
</dbReference>
<dbReference type="CDD" id="cd07516">
    <property type="entry name" value="HAD_Pase"/>
    <property type="match status" value="1"/>
</dbReference>
<dbReference type="PROSITE" id="PS01229">
    <property type="entry name" value="COF_2"/>
    <property type="match status" value="1"/>
</dbReference>
<dbReference type="PROSITE" id="PS01228">
    <property type="entry name" value="COF_1"/>
    <property type="match status" value="1"/>
</dbReference>
<dbReference type="SFLD" id="SFLDG01140">
    <property type="entry name" value="C2.B:_Phosphomannomutase_and_P"/>
    <property type="match status" value="1"/>
</dbReference>
<dbReference type="EMBL" id="FUWO01000003">
    <property type="protein sequence ID" value="SJZ37036.1"/>
    <property type="molecule type" value="Genomic_DNA"/>
</dbReference>
<gene>
    <name evidence="1" type="ORF">SAMN02746011_00557</name>
</gene>
<dbReference type="InterPro" id="IPR023214">
    <property type="entry name" value="HAD_sf"/>
</dbReference>
<dbReference type="Gene3D" id="3.40.50.1000">
    <property type="entry name" value="HAD superfamily/HAD-like"/>
    <property type="match status" value="1"/>
</dbReference>
<evidence type="ECO:0000313" key="1">
    <source>
        <dbReference type="EMBL" id="SJZ37036.1"/>
    </source>
</evidence>
<dbReference type="NCBIfam" id="TIGR00099">
    <property type="entry name" value="Cof-subfamily"/>
    <property type="match status" value="1"/>
</dbReference>